<dbReference type="RefSeq" id="WP_088867371.1">
    <property type="nucleotide sequence ID" value="NZ_CP015106.1"/>
</dbReference>
<sequence length="120" mass="14242">MEEYMNLVPVRNEKVELKKIEGKYYLLIPMESKLDFLARKLHGEHRRIELDEIGAYTWELCDGRRTVKEIGKALKARFGDEVEPLYERLITFLFELGKRYLVEFKNGNELIYGGDRNDRA</sequence>
<dbReference type="EMBL" id="CP015106">
    <property type="protein sequence ID" value="ASJ15334.1"/>
    <property type="molecule type" value="Genomic_DNA"/>
</dbReference>
<dbReference type="OrthoDB" id="211309at2157"/>
<dbReference type="InterPro" id="IPR041881">
    <property type="entry name" value="PqqD_sf"/>
</dbReference>
<proteinExistence type="predicted"/>
<accession>A0A2Z2N1G1</accession>
<evidence type="ECO:0008006" key="3">
    <source>
        <dbReference type="Google" id="ProtNLM"/>
    </source>
</evidence>
<dbReference type="Gene3D" id="1.10.10.1150">
    <property type="entry name" value="Coenzyme PQQ synthesis protein D (PqqD)"/>
    <property type="match status" value="1"/>
</dbReference>
<evidence type="ECO:0000313" key="1">
    <source>
        <dbReference type="EMBL" id="ASJ15334.1"/>
    </source>
</evidence>
<dbReference type="InterPro" id="IPR008792">
    <property type="entry name" value="PQQD"/>
</dbReference>
<gene>
    <name evidence="1" type="ORF">A3L10_09410</name>
</gene>
<dbReference type="AlphaFoldDB" id="A0A2Z2N1G1"/>
<evidence type="ECO:0000313" key="2">
    <source>
        <dbReference type="Proteomes" id="UP000250085"/>
    </source>
</evidence>
<name>A0A2Z2N1G1_9EURY</name>
<dbReference type="KEGG" id="trl:A3L10_09410"/>
<keyword evidence="2" id="KW-1185">Reference proteome</keyword>
<reference evidence="1 2" key="1">
    <citation type="submission" date="2016-04" db="EMBL/GenBank/DDBJ databases">
        <title>Complete genome sequence of Thermococcus radiotolerans type strain EJ2.</title>
        <authorList>
            <person name="Oger P.M."/>
        </authorList>
    </citation>
    <scope>NUCLEOTIDE SEQUENCE [LARGE SCALE GENOMIC DNA]</scope>
    <source>
        <strain evidence="1 2">EJ2</strain>
    </source>
</reference>
<dbReference type="Proteomes" id="UP000250085">
    <property type="component" value="Chromosome"/>
</dbReference>
<organism evidence="1 2">
    <name type="scientific">Thermococcus radiotolerans</name>
    <dbReference type="NCBI Taxonomy" id="187880"/>
    <lineage>
        <taxon>Archaea</taxon>
        <taxon>Methanobacteriati</taxon>
        <taxon>Methanobacteriota</taxon>
        <taxon>Thermococci</taxon>
        <taxon>Thermococcales</taxon>
        <taxon>Thermococcaceae</taxon>
        <taxon>Thermococcus</taxon>
    </lineage>
</organism>
<dbReference type="Pfam" id="PF05402">
    <property type="entry name" value="PqqD"/>
    <property type="match status" value="1"/>
</dbReference>
<protein>
    <recommendedName>
        <fullName evidence="3">PqqD family protein</fullName>
    </recommendedName>
</protein>
<dbReference type="GeneID" id="33329065"/>